<dbReference type="Proteomes" id="UP000763484">
    <property type="component" value="Unassembled WGS sequence"/>
</dbReference>
<dbReference type="AlphaFoldDB" id="A0A8T3URT8"/>
<name>A0A8T3URT8_9ARCH</name>
<evidence type="ECO:0000256" key="1">
    <source>
        <dbReference type="ARBA" id="ARBA00022980"/>
    </source>
</evidence>
<feature type="domain" description="Ribosomal protein eL8/eL30/eS12/Gadd45" evidence="2">
    <location>
        <begin position="4"/>
        <end position="84"/>
    </location>
</feature>
<gene>
    <name evidence="3" type="ORF">IHE50_00920</name>
</gene>
<evidence type="ECO:0000259" key="2">
    <source>
        <dbReference type="Pfam" id="PF01248"/>
    </source>
</evidence>
<proteinExistence type="predicted"/>
<dbReference type="GO" id="GO:0005840">
    <property type="term" value="C:ribosome"/>
    <property type="evidence" value="ECO:0007669"/>
    <property type="project" value="UniProtKB-KW"/>
</dbReference>
<protein>
    <submittedName>
        <fullName evidence="3">Ribosomal L7Ae/L30e/S12e/Gadd45 family protein</fullName>
    </submittedName>
</protein>
<dbReference type="SUPFAM" id="SSF55315">
    <property type="entry name" value="L30e-like"/>
    <property type="match status" value="1"/>
</dbReference>
<comment type="caution">
    <text evidence="3">The sequence shown here is derived from an EMBL/GenBank/DDBJ whole genome shotgun (WGS) entry which is preliminary data.</text>
</comment>
<dbReference type="InterPro" id="IPR029064">
    <property type="entry name" value="Ribosomal_eL30-like_sf"/>
</dbReference>
<organism evidence="3 4">
    <name type="scientific">Candidatus Acidifodinimicrobium mancum</name>
    <dbReference type="NCBI Taxonomy" id="2898728"/>
    <lineage>
        <taxon>Archaea</taxon>
        <taxon>Candidatus Parvarchaeota</taxon>
        <taxon>Candidatus Acidifodinimicrobiaceae</taxon>
        <taxon>Candidatus Acidifodinimicrobium</taxon>
    </lineage>
</organism>
<keyword evidence="1" id="KW-0689">Ribosomal protein</keyword>
<dbReference type="InterPro" id="IPR004038">
    <property type="entry name" value="Ribosomal_eL8/eL30/eS12/Gad45"/>
</dbReference>
<keyword evidence="1" id="KW-0687">Ribonucleoprotein</keyword>
<dbReference type="EMBL" id="JADFAQ010000014">
    <property type="protein sequence ID" value="MBE5727963.1"/>
    <property type="molecule type" value="Genomic_DNA"/>
</dbReference>
<dbReference type="Gene3D" id="3.30.1330.30">
    <property type="match status" value="1"/>
</dbReference>
<evidence type="ECO:0000313" key="3">
    <source>
        <dbReference type="EMBL" id="MBE5727963.1"/>
    </source>
</evidence>
<evidence type="ECO:0000313" key="4">
    <source>
        <dbReference type="Proteomes" id="UP000763484"/>
    </source>
</evidence>
<accession>A0A8T3URT8</accession>
<dbReference type="Pfam" id="PF01248">
    <property type="entry name" value="Ribosomal_L7Ae"/>
    <property type="match status" value="1"/>
</dbReference>
<reference evidence="3 4" key="1">
    <citation type="submission" date="2020-09" db="EMBL/GenBank/DDBJ databases">
        <title>Genomic characterization of a novel Parvarchaeota family in acid mine drainage sediments.</title>
        <authorList>
            <person name="Luo Z.-H."/>
        </authorList>
    </citation>
    <scope>NUCLEOTIDE SEQUENCE [LARGE SCALE GENOMIC DNA]</scope>
    <source>
        <strain evidence="3">TL1-5_bins.178</strain>
    </source>
</reference>
<sequence>MEEKAKERLTEKIKKNEVVIGLNETVKAAKAGKIDTVVYANNLTDEIIRKLSALPVDKVEYEKDSEALSILCGKSFKVAVVGFKK</sequence>